<reference evidence="1 2" key="1">
    <citation type="journal article" date="2018" name="Sci. Data">
        <title>The draft genome sequence of cork oak.</title>
        <authorList>
            <person name="Ramos A.M."/>
            <person name="Usie A."/>
            <person name="Barbosa P."/>
            <person name="Barros P.M."/>
            <person name="Capote T."/>
            <person name="Chaves I."/>
            <person name="Simoes F."/>
            <person name="Abreu I."/>
            <person name="Carrasquinho I."/>
            <person name="Faro C."/>
            <person name="Guimaraes J.B."/>
            <person name="Mendonca D."/>
            <person name="Nobrega F."/>
            <person name="Rodrigues L."/>
            <person name="Saibo N.J.M."/>
            <person name="Varela M.C."/>
            <person name="Egas C."/>
            <person name="Matos J."/>
            <person name="Miguel C.M."/>
            <person name="Oliveira M.M."/>
            <person name="Ricardo C.P."/>
            <person name="Goncalves S."/>
        </authorList>
    </citation>
    <scope>NUCLEOTIDE SEQUENCE [LARGE SCALE GENOMIC DNA]</scope>
    <source>
        <strain evidence="2">cv. HL8</strain>
    </source>
</reference>
<gene>
    <name evidence="1" type="ORF">CFP56_006212</name>
</gene>
<name>A0AAW0L8V7_QUESU</name>
<organism evidence="1 2">
    <name type="scientific">Quercus suber</name>
    <name type="common">Cork oak</name>
    <dbReference type="NCBI Taxonomy" id="58331"/>
    <lineage>
        <taxon>Eukaryota</taxon>
        <taxon>Viridiplantae</taxon>
        <taxon>Streptophyta</taxon>
        <taxon>Embryophyta</taxon>
        <taxon>Tracheophyta</taxon>
        <taxon>Spermatophyta</taxon>
        <taxon>Magnoliopsida</taxon>
        <taxon>eudicotyledons</taxon>
        <taxon>Gunneridae</taxon>
        <taxon>Pentapetalae</taxon>
        <taxon>rosids</taxon>
        <taxon>fabids</taxon>
        <taxon>Fagales</taxon>
        <taxon>Fagaceae</taxon>
        <taxon>Quercus</taxon>
    </lineage>
</organism>
<dbReference type="AlphaFoldDB" id="A0AAW0L8V7"/>
<accession>A0AAW0L8V7</accession>
<evidence type="ECO:0000313" key="2">
    <source>
        <dbReference type="Proteomes" id="UP000237347"/>
    </source>
</evidence>
<comment type="caution">
    <text evidence="1">The sequence shown here is derived from an EMBL/GenBank/DDBJ whole genome shotgun (WGS) entry which is preliminary data.</text>
</comment>
<dbReference type="EMBL" id="PKMF04000136">
    <property type="protein sequence ID" value="KAK7847740.1"/>
    <property type="molecule type" value="Genomic_DNA"/>
</dbReference>
<evidence type="ECO:0000313" key="1">
    <source>
        <dbReference type="EMBL" id="KAK7847740.1"/>
    </source>
</evidence>
<keyword evidence="2" id="KW-1185">Reference proteome</keyword>
<protein>
    <submittedName>
        <fullName evidence="1">Uncharacterized protein</fullName>
    </submittedName>
</protein>
<proteinExistence type="predicted"/>
<dbReference type="Proteomes" id="UP000237347">
    <property type="component" value="Unassembled WGS sequence"/>
</dbReference>
<sequence>MKLHFCYMGCLENDMHAFQFNIPCCLDFIVSCKDLTDLQSINVNAMKLHFCYMGCLENDMHAFQFNIPCCLDFIVS</sequence>